<feature type="compositionally biased region" description="Polar residues" evidence="2">
    <location>
        <begin position="440"/>
        <end position="454"/>
    </location>
</feature>
<feature type="domain" description="Low-salt glycan biosynthesis hexosyltransferase Agl6 C-terminal transmembrane region" evidence="5">
    <location>
        <begin position="283"/>
        <end position="376"/>
    </location>
</feature>
<evidence type="ECO:0000313" key="6">
    <source>
        <dbReference type="EMBL" id="GAA2422269.1"/>
    </source>
</evidence>
<name>A0ABP5W9V2_9ACTN</name>
<comment type="similarity">
    <text evidence="1">Belongs to the glycosyltransferase 2 family.</text>
</comment>
<evidence type="ECO:0000313" key="7">
    <source>
        <dbReference type="Proteomes" id="UP001501231"/>
    </source>
</evidence>
<accession>A0ABP5W9V2</accession>
<keyword evidence="3" id="KW-1133">Transmembrane helix</keyword>
<feature type="domain" description="Glycosyltransferase 2-like" evidence="4">
    <location>
        <begin position="4"/>
        <end position="166"/>
    </location>
</feature>
<keyword evidence="3" id="KW-0812">Transmembrane</keyword>
<dbReference type="Gene3D" id="3.90.550.10">
    <property type="entry name" value="Spore Coat Polysaccharide Biosynthesis Protein SpsA, Chain A"/>
    <property type="match status" value="1"/>
</dbReference>
<dbReference type="InterPro" id="IPR058718">
    <property type="entry name" value="Agl6_TM_C"/>
</dbReference>
<feature type="transmembrane region" description="Helical" evidence="3">
    <location>
        <begin position="228"/>
        <end position="253"/>
    </location>
</feature>
<dbReference type="InterPro" id="IPR050256">
    <property type="entry name" value="Glycosyltransferase_2"/>
</dbReference>
<sequence length="497" mass="52679">MELSVVMPCLNEAETVETCVRKTIGFFEDNGIDGEVVIADNGSTDGSQQLARDAGARVVPVIDKGYGNALMGGIRSARGRYVAMGDADDSYDFTTLGPFLEQLRDGADLVMGNRFKGGIADGAMPPLHRYLGNPVLSFVGRLFFGSKIGDFHCGLRAFNKDSIMRLGLQTGGMEFASEMVVKATLAKYDIREVPTTLSPDGRTRAPHLNTWRDGWRHLRFLLLYSPRWLFLIPGLVFMTLGLIAGIALSFGPVRVGEIAFDVDTLVGAGAAMVIGFQAVVFALLTKIYAMQEGFLPHDRRVQKITDWWSLERGLVLGGLLAVAGLAGLAASLFHWRVNNFGELDPRQSLRIVVPAATALVMSFQAIFGSLFASILGIRRRQHPPAIDPADEAAGVVDAAARQVAAESAAQKAAESDAGLDDEAGTEVDAEAEKAPAGKTASKTAAKPSSKTAPKTASKARAKTGSKAAPKGKAPGKGAGKTRTKDEPASGSGAAEDE</sequence>
<comment type="caution">
    <text evidence="6">The sequence shown here is derived from an EMBL/GenBank/DDBJ whole genome shotgun (WGS) entry which is preliminary data.</text>
</comment>
<feature type="transmembrane region" description="Helical" evidence="3">
    <location>
        <begin position="310"/>
        <end position="335"/>
    </location>
</feature>
<dbReference type="CDD" id="cd04179">
    <property type="entry name" value="DPM_DPG-synthase_like"/>
    <property type="match status" value="1"/>
</dbReference>
<dbReference type="Pfam" id="PF26629">
    <property type="entry name" value="GT2_TM_C"/>
    <property type="match status" value="1"/>
</dbReference>
<proteinExistence type="inferred from homology"/>
<dbReference type="Pfam" id="PF00535">
    <property type="entry name" value="Glycos_transf_2"/>
    <property type="match status" value="1"/>
</dbReference>
<dbReference type="EMBL" id="BAAARW010000012">
    <property type="protein sequence ID" value="GAA2422269.1"/>
    <property type="molecule type" value="Genomic_DNA"/>
</dbReference>
<gene>
    <name evidence="6" type="ORF">GCM10010191_37480</name>
</gene>
<dbReference type="PANTHER" id="PTHR48090:SF7">
    <property type="entry name" value="RFBJ PROTEIN"/>
    <property type="match status" value="1"/>
</dbReference>
<organism evidence="6 7">
    <name type="scientific">Actinomadura vinacea</name>
    <dbReference type="NCBI Taxonomy" id="115336"/>
    <lineage>
        <taxon>Bacteria</taxon>
        <taxon>Bacillati</taxon>
        <taxon>Actinomycetota</taxon>
        <taxon>Actinomycetes</taxon>
        <taxon>Streptosporangiales</taxon>
        <taxon>Thermomonosporaceae</taxon>
        <taxon>Actinomadura</taxon>
    </lineage>
</organism>
<dbReference type="RefSeq" id="WP_344590263.1">
    <property type="nucleotide sequence ID" value="NZ_BAAARW010000012.1"/>
</dbReference>
<evidence type="ECO:0000259" key="5">
    <source>
        <dbReference type="Pfam" id="PF26629"/>
    </source>
</evidence>
<feature type="transmembrane region" description="Helical" evidence="3">
    <location>
        <begin position="355"/>
        <end position="377"/>
    </location>
</feature>
<feature type="compositionally biased region" description="Acidic residues" evidence="2">
    <location>
        <begin position="417"/>
        <end position="429"/>
    </location>
</feature>
<dbReference type="Proteomes" id="UP001501231">
    <property type="component" value="Unassembled WGS sequence"/>
</dbReference>
<keyword evidence="3" id="KW-0472">Membrane</keyword>
<keyword evidence="7" id="KW-1185">Reference proteome</keyword>
<feature type="compositionally biased region" description="Low complexity" evidence="2">
    <location>
        <begin position="407"/>
        <end position="416"/>
    </location>
</feature>
<dbReference type="InterPro" id="IPR001173">
    <property type="entry name" value="Glyco_trans_2-like"/>
</dbReference>
<dbReference type="InterPro" id="IPR029044">
    <property type="entry name" value="Nucleotide-diphossugar_trans"/>
</dbReference>
<evidence type="ECO:0000256" key="2">
    <source>
        <dbReference type="SAM" id="MobiDB-lite"/>
    </source>
</evidence>
<dbReference type="SUPFAM" id="SSF53448">
    <property type="entry name" value="Nucleotide-diphospho-sugar transferases"/>
    <property type="match status" value="1"/>
</dbReference>
<evidence type="ECO:0000259" key="4">
    <source>
        <dbReference type="Pfam" id="PF00535"/>
    </source>
</evidence>
<evidence type="ECO:0000256" key="3">
    <source>
        <dbReference type="SAM" id="Phobius"/>
    </source>
</evidence>
<feature type="region of interest" description="Disordered" evidence="2">
    <location>
        <begin position="407"/>
        <end position="497"/>
    </location>
</feature>
<dbReference type="PANTHER" id="PTHR48090">
    <property type="entry name" value="UNDECAPRENYL-PHOSPHATE 4-DEOXY-4-FORMAMIDO-L-ARABINOSE TRANSFERASE-RELATED"/>
    <property type="match status" value="1"/>
</dbReference>
<protein>
    <submittedName>
        <fullName evidence="6">Glycosyltransferase</fullName>
    </submittedName>
</protein>
<reference evidence="7" key="1">
    <citation type="journal article" date="2019" name="Int. J. Syst. Evol. Microbiol.">
        <title>The Global Catalogue of Microorganisms (GCM) 10K type strain sequencing project: providing services to taxonomists for standard genome sequencing and annotation.</title>
        <authorList>
            <consortium name="The Broad Institute Genomics Platform"/>
            <consortium name="The Broad Institute Genome Sequencing Center for Infectious Disease"/>
            <person name="Wu L."/>
            <person name="Ma J."/>
        </authorList>
    </citation>
    <scope>NUCLEOTIDE SEQUENCE [LARGE SCALE GENOMIC DNA]</scope>
    <source>
        <strain evidence="7">JCM 3325</strain>
    </source>
</reference>
<evidence type="ECO:0000256" key="1">
    <source>
        <dbReference type="ARBA" id="ARBA00006739"/>
    </source>
</evidence>
<feature type="transmembrane region" description="Helical" evidence="3">
    <location>
        <begin position="265"/>
        <end position="289"/>
    </location>
</feature>